<dbReference type="Proteomes" id="UP000515123">
    <property type="component" value="Linkage group 7"/>
</dbReference>
<dbReference type="RefSeq" id="XP_020093224.1">
    <property type="nucleotide sequence ID" value="XM_020237635.1"/>
</dbReference>
<reference evidence="4" key="2">
    <citation type="submission" date="2025-08" db="UniProtKB">
        <authorList>
            <consortium name="RefSeq"/>
        </authorList>
    </citation>
    <scope>IDENTIFICATION</scope>
    <source>
        <tissue evidence="4">Leaf</tissue>
    </source>
</reference>
<dbReference type="GeneID" id="109713513"/>
<dbReference type="PROSITE" id="PS51222">
    <property type="entry name" value="DCD"/>
    <property type="match status" value="1"/>
</dbReference>
<dbReference type="AlphaFoldDB" id="A0A6P5FBA2"/>
<sequence>MGQKKTDSFERHSSVLVGAIFMCNRRTKKECLGRKLFGFPYNQADFVKKVKAGMVLFLFEYEERKLHGVFEATSDGAQNIVPAAFSSSGRLYPSQIRFRRTWSCKPLSEDEFCHAIEENYYEPFKFHFGLTYKQLIIQVSKLIYLFSLKKTSVQPYWEATIPNKMEQQFEGTVRGTRSVRLNSHEQHKSILTSENSADDSRHGLFQKVPYGGTKSLFGSMFSESQNDSSLKSNLSSTFYDQFHNIPSHGVDLSSSITQGIVGSFYKDPTAYPRLSTGTHMPPIRNQSPIQSDLNTLNILPASSFQSTFLLNSEEVKRDTSFPVYESARISTLDQGYTSHATLQDNQAYSPDYYIPPVVKSAPVNKIVAPKGIETFLPLVESSGNSNHLAAEMEYTVRGQQHHNVGSAPDYIPLSLEYDDFCDSKIGIDYEEDPAPDLLIMHGENYRHPQPVANSRLQSDFEQRKSVFTRLSSVPRPTRQSNIRHEYEAGPSVDQILSIISQRRELWAKTFGTTVDVSNIISWDEEDVPETTSEKELNKADFDSELDSSSEAVAEECIQLLFRDFKRRSSKVQKMKSGSGMHETTESNKDEGSQRKRRRLVRPSFNEEEHQSMHTEHKSVQISAGIIESVPLVKEDELRKDEHFQTGEENQSVHTEHKSVQISAEIIETGTLIKEDELTRDEHFQTKEEHQSMHTEHKSVEISTEIIESGALVKEDELMKDEHFQTENSSSANIPANNLEITSKELETCKNDVSGGNTERLSLEPGAQHPTISVTLSVGGTGADAPKVRSSWQSVLQGESDICRGSSEMDLNVAPTLVADDTRITE</sequence>
<dbReference type="OrthoDB" id="1928633at2759"/>
<evidence type="ECO:0000259" key="2">
    <source>
        <dbReference type="PROSITE" id="PS51222"/>
    </source>
</evidence>
<feature type="compositionally biased region" description="Basic and acidic residues" evidence="1">
    <location>
        <begin position="604"/>
        <end position="618"/>
    </location>
</feature>
<gene>
    <name evidence="4" type="primary">LOC109713513</name>
</gene>
<feature type="domain" description="DCD" evidence="2">
    <location>
        <begin position="14"/>
        <end position="144"/>
    </location>
</feature>
<proteinExistence type="predicted"/>
<protein>
    <submittedName>
        <fullName evidence="4">Uncharacterized protein LOC109713513 isoform X1</fullName>
    </submittedName>
</protein>
<dbReference type="InterPro" id="IPR013989">
    <property type="entry name" value="Dev_and_cell_death_domain"/>
</dbReference>
<organism evidence="3 4">
    <name type="scientific">Ananas comosus</name>
    <name type="common">Pineapple</name>
    <name type="synonym">Ananas ananas</name>
    <dbReference type="NCBI Taxonomy" id="4615"/>
    <lineage>
        <taxon>Eukaryota</taxon>
        <taxon>Viridiplantae</taxon>
        <taxon>Streptophyta</taxon>
        <taxon>Embryophyta</taxon>
        <taxon>Tracheophyta</taxon>
        <taxon>Spermatophyta</taxon>
        <taxon>Magnoliopsida</taxon>
        <taxon>Liliopsida</taxon>
        <taxon>Poales</taxon>
        <taxon>Bromeliaceae</taxon>
        <taxon>Bromelioideae</taxon>
        <taxon>Ananas</taxon>
    </lineage>
</organism>
<dbReference type="Pfam" id="PF10539">
    <property type="entry name" value="Dev_Cell_Death"/>
    <property type="match status" value="1"/>
</dbReference>
<evidence type="ECO:0000256" key="1">
    <source>
        <dbReference type="SAM" id="MobiDB-lite"/>
    </source>
</evidence>
<accession>A0A6P5FBA2</accession>
<reference evidence="3" key="1">
    <citation type="journal article" date="2015" name="Nat. Genet.">
        <title>The pineapple genome and the evolution of CAM photosynthesis.</title>
        <authorList>
            <person name="Ming R."/>
            <person name="VanBuren R."/>
            <person name="Wai C.M."/>
            <person name="Tang H."/>
            <person name="Schatz M.C."/>
            <person name="Bowers J.E."/>
            <person name="Lyons E."/>
            <person name="Wang M.L."/>
            <person name="Chen J."/>
            <person name="Biggers E."/>
            <person name="Zhang J."/>
            <person name="Huang L."/>
            <person name="Zhang L."/>
            <person name="Miao W."/>
            <person name="Zhang J."/>
            <person name="Ye Z."/>
            <person name="Miao C."/>
            <person name="Lin Z."/>
            <person name="Wang H."/>
            <person name="Zhou H."/>
            <person name="Yim W.C."/>
            <person name="Priest H.D."/>
            <person name="Zheng C."/>
            <person name="Woodhouse M."/>
            <person name="Edger P.P."/>
            <person name="Guyot R."/>
            <person name="Guo H.B."/>
            <person name="Guo H."/>
            <person name="Zheng G."/>
            <person name="Singh R."/>
            <person name="Sharma A."/>
            <person name="Min X."/>
            <person name="Zheng Y."/>
            <person name="Lee H."/>
            <person name="Gurtowski J."/>
            <person name="Sedlazeck F.J."/>
            <person name="Harkess A."/>
            <person name="McKain M.R."/>
            <person name="Liao Z."/>
            <person name="Fang J."/>
            <person name="Liu J."/>
            <person name="Zhang X."/>
            <person name="Zhang Q."/>
            <person name="Hu W."/>
            <person name="Qin Y."/>
            <person name="Wang K."/>
            <person name="Chen L.Y."/>
            <person name="Shirley N."/>
            <person name="Lin Y.R."/>
            <person name="Liu L.Y."/>
            <person name="Hernandez A.G."/>
            <person name="Wright C.L."/>
            <person name="Bulone V."/>
            <person name="Tuskan G.A."/>
            <person name="Heath K."/>
            <person name="Zee F."/>
            <person name="Moore P.H."/>
            <person name="Sunkar R."/>
            <person name="Leebens-Mack J.H."/>
            <person name="Mockler T."/>
            <person name="Bennetzen J.L."/>
            <person name="Freeling M."/>
            <person name="Sankoff D."/>
            <person name="Paterson A.H."/>
            <person name="Zhu X."/>
            <person name="Yang X."/>
            <person name="Smith J.A."/>
            <person name="Cushman J.C."/>
            <person name="Paull R.E."/>
            <person name="Yu Q."/>
        </authorList>
    </citation>
    <scope>NUCLEOTIDE SEQUENCE [LARGE SCALE GENOMIC DNA]</scope>
    <source>
        <strain evidence="3">cv. F153</strain>
    </source>
</reference>
<evidence type="ECO:0000313" key="4">
    <source>
        <dbReference type="RefSeq" id="XP_020093224.1"/>
    </source>
</evidence>
<feature type="region of interest" description="Disordered" evidence="1">
    <location>
        <begin position="570"/>
        <end position="618"/>
    </location>
</feature>
<dbReference type="PANTHER" id="PTHR46444:SF9">
    <property type="entry name" value="DCD (DEVELOPMENT AND CELL DEATH) DOMAIN PROTEIN"/>
    <property type="match status" value="1"/>
</dbReference>
<name>A0A6P5FBA2_ANACO</name>
<dbReference type="SMART" id="SM00767">
    <property type="entry name" value="DCD"/>
    <property type="match status" value="1"/>
</dbReference>
<dbReference type="PANTHER" id="PTHR46444">
    <property type="entry name" value="DCD (DEVELOPMENT AND CELL DEATH) DOMAIN PROTEIN-RELATED"/>
    <property type="match status" value="1"/>
</dbReference>
<feature type="compositionally biased region" description="Basic and acidic residues" evidence="1">
    <location>
        <begin position="582"/>
        <end position="593"/>
    </location>
</feature>
<keyword evidence="3" id="KW-1185">Reference proteome</keyword>
<evidence type="ECO:0000313" key="3">
    <source>
        <dbReference type="Proteomes" id="UP000515123"/>
    </source>
</evidence>